<evidence type="ECO:0000256" key="1">
    <source>
        <dbReference type="SAM" id="MobiDB-lite"/>
    </source>
</evidence>
<accession>A0A9N9ASW1</accession>
<feature type="region of interest" description="Disordered" evidence="1">
    <location>
        <begin position="53"/>
        <end position="77"/>
    </location>
</feature>
<feature type="compositionally biased region" description="Polar residues" evidence="1">
    <location>
        <begin position="67"/>
        <end position="77"/>
    </location>
</feature>
<evidence type="ECO:0000313" key="2">
    <source>
        <dbReference type="EMBL" id="CAG8541439.1"/>
    </source>
</evidence>
<organism evidence="2 3">
    <name type="scientific">Racocetra fulgida</name>
    <dbReference type="NCBI Taxonomy" id="60492"/>
    <lineage>
        <taxon>Eukaryota</taxon>
        <taxon>Fungi</taxon>
        <taxon>Fungi incertae sedis</taxon>
        <taxon>Mucoromycota</taxon>
        <taxon>Glomeromycotina</taxon>
        <taxon>Glomeromycetes</taxon>
        <taxon>Diversisporales</taxon>
        <taxon>Gigasporaceae</taxon>
        <taxon>Racocetra</taxon>
    </lineage>
</organism>
<dbReference type="Proteomes" id="UP000789396">
    <property type="component" value="Unassembled WGS sequence"/>
</dbReference>
<dbReference type="AlphaFoldDB" id="A0A9N9ASW1"/>
<reference evidence="2" key="1">
    <citation type="submission" date="2021-06" db="EMBL/GenBank/DDBJ databases">
        <authorList>
            <person name="Kallberg Y."/>
            <person name="Tangrot J."/>
            <person name="Rosling A."/>
        </authorList>
    </citation>
    <scope>NUCLEOTIDE SEQUENCE</scope>
    <source>
        <strain evidence="2">IN212</strain>
    </source>
</reference>
<feature type="non-terminal residue" evidence="2">
    <location>
        <position position="77"/>
    </location>
</feature>
<keyword evidence="3" id="KW-1185">Reference proteome</keyword>
<protein>
    <submittedName>
        <fullName evidence="2">13544_t:CDS:1</fullName>
    </submittedName>
</protein>
<evidence type="ECO:0000313" key="3">
    <source>
        <dbReference type="Proteomes" id="UP000789396"/>
    </source>
</evidence>
<feature type="compositionally biased region" description="Basic residues" evidence="1">
    <location>
        <begin position="53"/>
        <end position="62"/>
    </location>
</feature>
<dbReference type="EMBL" id="CAJVPZ010004117">
    <property type="protein sequence ID" value="CAG8541439.1"/>
    <property type="molecule type" value="Genomic_DNA"/>
</dbReference>
<proteinExistence type="predicted"/>
<comment type="caution">
    <text evidence="2">The sequence shown here is derived from an EMBL/GenBank/DDBJ whole genome shotgun (WGS) entry which is preliminary data.</text>
</comment>
<sequence>MDLDEQFDSNKQSNLTKTFDIFVKDANKATSDSSSSDDNFVAVKDPVVYSKRGTPKKKKIKKLHEFASTNKSKQSLE</sequence>
<name>A0A9N9ASW1_9GLOM</name>
<gene>
    <name evidence="2" type="ORF">RFULGI_LOCUS4241</name>
</gene>